<dbReference type="EMBL" id="CP108318">
    <property type="protein sequence ID" value="WTW63055.1"/>
    <property type="molecule type" value="Genomic_DNA"/>
</dbReference>
<sequence length="145" mass="14808">MTSWDIKPSGVSGVLKKTATAAEAMSKAGTAMQESLKSAATSAGTISGPYCGEAPIGPVGGALGEFMQHKAQELGYIAVRTEHSLNGAYDATTEYAKGDLDMAANKQKQAVKEPVINDKGQEIGPDGKPIEKPGTTPGDKAGAAK</sequence>
<dbReference type="AlphaFoldDB" id="A0AAU2V6G3"/>
<organism evidence="2">
    <name type="scientific">Streptomyces sp. NBC_00003</name>
    <dbReference type="NCBI Taxonomy" id="2903608"/>
    <lineage>
        <taxon>Bacteria</taxon>
        <taxon>Bacillati</taxon>
        <taxon>Actinomycetota</taxon>
        <taxon>Actinomycetes</taxon>
        <taxon>Kitasatosporales</taxon>
        <taxon>Streptomycetaceae</taxon>
        <taxon>Streptomyces</taxon>
    </lineage>
</organism>
<feature type="region of interest" description="Disordered" evidence="1">
    <location>
        <begin position="106"/>
        <end position="145"/>
    </location>
</feature>
<evidence type="ECO:0000313" key="2">
    <source>
        <dbReference type="EMBL" id="WTW63055.1"/>
    </source>
</evidence>
<dbReference type="Pfam" id="PF20117">
    <property type="entry name" value="DUF6507"/>
    <property type="match status" value="1"/>
</dbReference>
<gene>
    <name evidence="2" type="ORF">OG549_21690</name>
</gene>
<dbReference type="InterPro" id="IPR045436">
    <property type="entry name" value="DUF6507"/>
</dbReference>
<protein>
    <submittedName>
        <fullName evidence="2">DUF6507 family protein</fullName>
    </submittedName>
</protein>
<name>A0AAU2V6G3_9ACTN</name>
<reference evidence="2" key="1">
    <citation type="submission" date="2022-10" db="EMBL/GenBank/DDBJ databases">
        <title>The complete genomes of actinobacterial strains from the NBC collection.</title>
        <authorList>
            <person name="Joergensen T.S."/>
            <person name="Alvarez Arevalo M."/>
            <person name="Sterndorff E.B."/>
            <person name="Faurdal D."/>
            <person name="Vuksanovic O."/>
            <person name="Mourched A.-S."/>
            <person name="Charusanti P."/>
            <person name="Shaw S."/>
            <person name="Blin K."/>
            <person name="Weber T."/>
        </authorList>
    </citation>
    <scope>NUCLEOTIDE SEQUENCE</scope>
    <source>
        <strain evidence="2">NBC_00003</strain>
    </source>
</reference>
<accession>A0AAU2V6G3</accession>
<proteinExistence type="predicted"/>
<evidence type="ECO:0000256" key="1">
    <source>
        <dbReference type="SAM" id="MobiDB-lite"/>
    </source>
</evidence>